<reference evidence="3" key="2">
    <citation type="submission" date="2015-01" db="EMBL/GenBank/DDBJ databases">
        <title>Evolutionary Origins and Diversification of the Mycorrhizal Mutualists.</title>
        <authorList>
            <consortium name="DOE Joint Genome Institute"/>
            <consortium name="Mycorrhizal Genomics Consortium"/>
            <person name="Kohler A."/>
            <person name="Kuo A."/>
            <person name="Nagy L.G."/>
            <person name="Floudas D."/>
            <person name="Copeland A."/>
            <person name="Barry K.W."/>
            <person name="Cichocki N."/>
            <person name="Veneault-Fourrey C."/>
            <person name="LaButti K."/>
            <person name="Lindquist E.A."/>
            <person name="Lipzen A."/>
            <person name="Lundell T."/>
            <person name="Morin E."/>
            <person name="Murat C."/>
            <person name="Riley R."/>
            <person name="Ohm R."/>
            <person name="Sun H."/>
            <person name="Tunlid A."/>
            <person name="Henrissat B."/>
            <person name="Grigoriev I.V."/>
            <person name="Hibbett D.S."/>
            <person name="Martin F."/>
        </authorList>
    </citation>
    <scope>NUCLEOTIDE SEQUENCE [LARGE SCALE GENOMIC DNA]</scope>
    <source>
        <strain evidence="3">UH-Slu-Lm8-n1</strain>
    </source>
</reference>
<organism evidence="2 3">
    <name type="scientific">Suillus luteus UH-Slu-Lm8-n1</name>
    <dbReference type="NCBI Taxonomy" id="930992"/>
    <lineage>
        <taxon>Eukaryota</taxon>
        <taxon>Fungi</taxon>
        <taxon>Dikarya</taxon>
        <taxon>Basidiomycota</taxon>
        <taxon>Agaricomycotina</taxon>
        <taxon>Agaricomycetes</taxon>
        <taxon>Agaricomycetidae</taxon>
        <taxon>Boletales</taxon>
        <taxon>Suillineae</taxon>
        <taxon>Suillaceae</taxon>
        <taxon>Suillus</taxon>
    </lineage>
</organism>
<dbReference type="HOGENOM" id="CLU_2098434_0_0_1"/>
<evidence type="ECO:0000313" key="2">
    <source>
        <dbReference type="EMBL" id="KIK49450.1"/>
    </source>
</evidence>
<dbReference type="OrthoDB" id="10342689at2759"/>
<protein>
    <submittedName>
        <fullName evidence="2">Uncharacterized protein</fullName>
    </submittedName>
</protein>
<dbReference type="AlphaFoldDB" id="A0A0D0AH54"/>
<evidence type="ECO:0000313" key="3">
    <source>
        <dbReference type="Proteomes" id="UP000054485"/>
    </source>
</evidence>
<proteinExistence type="predicted"/>
<dbReference type="EMBL" id="KN835132">
    <property type="protein sequence ID" value="KIK49450.1"/>
    <property type="molecule type" value="Genomic_DNA"/>
</dbReference>
<accession>A0A0D0AH54</accession>
<reference evidence="2 3" key="1">
    <citation type="submission" date="2014-04" db="EMBL/GenBank/DDBJ databases">
        <authorList>
            <consortium name="DOE Joint Genome Institute"/>
            <person name="Kuo A."/>
            <person name="Ruytinx J."/>
            <person name="Rineau F."/>
            <person name="Colpaert J."/>
            <person name="Kohler A."/>
            <person name="Nagy L.G."/>
            <person name="Floudas D."/>
            <person name="Copeland A."/>
            <person name="Barry K.W."/>
            <person name="Cichocki N."/>
            <person name="Veneault-Fourrey C."/>
            <person name="LaButti K."/>
            <person name="Lindquist E.A."/>
            <person name="Lipzen A."/>
            <person name="Lundell T."/>
            <person name="Morin E."/>
            <person name="Murat C."/>
            <person name="Sun H."/>
            <person name="Tunlid A."/>
            <person name="Henrissat B."/>
            <person name="Grigoriev I.V."/>
            <person name="Hibbett D.S."/>
            <person name="Martin F."/>
            <person name="Nordberg H.P."/>
            <person name="Cantor M.N."/>
            <person name="Hua S.X."/>
        </authorList>
    </citation>
    <scope>NUCLEOTIDE SEQUENCE [LARGE SCALE GENOMIC DNA]</scope>
    <source>
        <strain evidence="2 3">UH-Slu-Lm8-n1</strain>
    </source>
</reference>
<keyword evidence="1" id="KW-0472">Membrane</keyword>
<evidence type="ECO:0000256" key="1">
    <source>
        <dbReference type="SAM" id="Phobius"/>
    </source>
</evidence>
<keyword evidence="1" id="KW-0812">Transmembrane</keyword>
<dbReference type="Proteomes" id="UP000054485">
    <property type="component" value="Unassembled WGS sequence"/>
</dbReference>
<name>A0A0D0AH54_9AGAM</name>
<keyword evidence="1" id="KW-1133">Transmembrane helix</keyword>
<dbReference type="InParanoid" id="A0A0D0AH54"/>
<sequence length="116" mass="12969">MNVAAQIMENSSFADHPVAREDQGTCLPGGTVRPQSIRWTILTVVCGSGDHITDTAWNMLSFRKTGSLPSCGGPTQSHMERYVVNHAFLLAYNVSTTFFTYTLCKQRRSMLLFHVR</sequence>
<feature type="transmembrane region" description="Helical" evidence="1">
    <location>
        <begin position="83"/>
        <end position="104"/>
    </location>
</feature>
<keyword evidence="3" id="KW-1185">Reference proteome</keyword>
<gene>
    <name evidence="2" type="ORF">CY34DRAFT_796855</name>
</gene>